<evidence type="ECO:0000313" key="4">
    <source>
        <dbReference type="Proteomes" id="UP001500121"/>
    </source>
</evidence>
<dbReference type="EMBL" id="BAABLP010000004">
    <property type="protein sequence ID" value="GAA4747394.1"/>
    <property type="molecule type" value="Genomic_DNA"/>
</dbReference>
<dbReference type="SUPFAM" id="SSF48150">
    <property type="entry name" value="DNA-glycosylase"/>
    <property type="match status" value="1"/>
</dbReference>
<accession>A0ABP8Z5Y0</accession>
<dbReference type="InterPro" id="IPR011257">
    <property type="entry name" value="DNA_glycosylase"/>
</dbReference>
<dbReference type="InterPro" id="IPR051912">
    <property type="entry name" value="Alkylbase_DNA_Glycosylase/TA"/>
</dbReference>
<comment type="caution">
    <text evidence="3">The sequence shown here is derived from an EMBL/GenBank/DDBJ whole genome shotgun (WGS) entry which is preliminary data.</text>
</comment>
<gene>
    <name evidence="3" type="ORF">GCM10025783_19380</name>
</gene>
<keyword evidence="2" id="KW-0234">DNA repair</keyword>
<evidence type="ECO:0000256" key="2">
    <source>
        <dbReference type="ARBA" id="ARBA00023204"/>
    </source>
</evidence>
<evidence type="ECO:0000313" key="3">
    <source>
        <dbReference type="EMBL" id="GAA4747394.1"/>
    </source>
</evidence>
<evidence type="ECO:0000256" key="1">
    <source>
        <dbReference type="ARBA" id="ARBA00022763"/>
    </source>
</evidence>
<protein>
    <submittedName>
        <fullName evidence="3">3-methyladenine DNA glycosylase</fullName>
    </submittedName>
</protein>
<dbReference type="Proteomes" id="UP001500121">
    <property type="component" value="Unassembled WGS sequence"/>
</dbReference>
<name>A0ABP8Z5Y0_9MICO</name>
<keyword evidence="1" id="KW-0227">DNA damage</keyword>
<sequence length="324" mass="35498">MWFLHWSPVRGTAEAEAPAVRTIYSPAEPVDLVATVRVLRRGAGDPTFRREPDRPVIWRTVRTPEGDAATLRLAQHADGSVHACAWGPGAEWAVDGVPELLGAGDDWDDLDVGAVPLLAETRRRHPGLRLTRCRQVLEMLVAAILEQKVATVDAHRAWAWLVRRHGETAPGPAPEGMRVPPTAETWRRIPSWDWHRAGVDPKRSAAVMAATAVAPGLERTLALGRGGAEIAKRLRSVPGVGIWTAAETSQRSHGDPDAPSFGDLHLPGIVGTALIGRKVDDAGMLELLEPWRGHRQRVMRLITVSGVSVHRRAQRLAPQDHRFH</sequence>
<dbReference type="Gene3D" id="1.10.340.30">
    <property type="entry name" value="Hypothetical protein, domain 2"/>
    <property type="match status" value="1"/>
</dbReference>
<dbReference type="PANTHER" id="PTHR43003">
    <property type="entry name" value="DNA-3-METHYLADENINE GLYCOSYLASE"/>
    <property type="match status" value="1"/>
</dbReference>
<keyword evidence="4" id="KW-1185">Reference proteome</keyword>
<reference evidence="4" key="1">
    <citation type="journal article" date="2019" name="Int. J. Syst. Evol. Microbiol.">
        <title>The Global Catalogue of Microorganisms (GCM) 10K type strain sequencing project: providing services to taxonomists for standard genome sequencing and annotation.</title>
        <authorList>
            <consortium name="The Broad Institute Genomics Platform"/>
            <consortium name="The Broad Institute Genome Sequencing Center for Infectious Disease"/>
            <person name="Wu L."/>
            <person name="Ma J."/>
        </authorList>
    </citation>
    <scope>NUCLEOTIDE SEQUENCE [LARGE SCALE GENOMIC DNA]</scope>
    <source>
        <strain evidence="4">JCM 19015</strain>
    </source>
</reference>
<organism evidence="3 4">
    <name type="scientific">Amnibacterium soli</name>
    <dbReference type="NCBI Taxonomy" id="1282736"/>
    <lineage>
        <taxon>Bacteria</taxon>
        <taxon>Bacillati</taxon>
        <taxon>Actinomycetota</taxon>
        <taxon>Actinomycetes</taxon>
        <taxon>Micrococcales</taxon>
        <taxon>Microbacteriaceae</taxon>
        <taxon>Amnibacterium</taxon>
    </lineage>
</organism>
<dbReference type="PANTHER" id="PTHR43003:SF6">
    <property type="entry name" value="DNA GLYCOSYLASE"/>
    <property type="match status" value="1"/>
</dbReference>
<proteinExistence type="predicted"/>